<name>A0A2H3AXJ5_9AGAR</name>
<dbReference type="InterPro" id="IPR036537">
    <property type="entry name" value="Adaptor_Cbl_N_dom_sf"/>
</dbReference>
<dbReference type="Gene3D" id="1.20.930.20">
    <property type="entry name" value="Adaptor protein Cbl, N-terminal domain"/>
    <property type="match status" value="1"/>
</dbReference>
<organism evidence="1 2">
    <name type="scientific">Armillaria solidipes</name>
    <dbReference type="NCBI Taxonomy" id="1076256"/>
    <lineage>
        <taxon>Eukaryota</taxon>
        <taxon>Fungi</taxon>
        <taxon>Dikarya</taxon>
        <taxon>Basidiomycota</taxon>
        <taxon>Agaricomycotina</taxon>
        <taxon>Agaricomycetes</taxon>
        <taxon>Agaricomycetidae</taxon>
        <taxon>Agaricales</taxon>
        <taxon>Marasmiineae</taxon>
        <taxon>Physalacriaceae</taxon>
        <taxon>Armillaria</taxon>
    </lineage>
</organism>
<dbReference type="EMBL" id="KZ293459">
    <property type="protein sequence ID" value="PBK63375.1"/>
    <property type="molecule type" value="Genomic_DNA"/>
</dbReference>
<reference evidence="2" key="1">
    <citation type="journal article" date="2017" name="Nat. Ecol. Evol.">
        <title>Genome expansion and lineage-specific genetic innovations in the forest pathogenic fungi Armillaria.</title>
        <authorList>
            <person name="Sipos G."/>
            <person name="Prasanna A.N."/>
            <person name="Walter M.C."/>
            <person name="O'Connor E."/>
            <person name="Balint B."/>
            <person name="Krizsan K."/>
            <person name="Kiss B."/>
            <person name="Hess J."/>
            <person name="Varga T."/>
            <person name="Slot J."/>
            <person name="Riley R."/>
            <person name="Boka B."/>
            <person name="Rigling D."/>
            <person name="Barry K."/>
            <person name="Lee J."/>
            <person name="Mihaltcheva S."/>
            <person name="LaButti K."/>
            <person name="Lipzen A."/>
            <person name="Waldron R."/>
            <person name="Moloney N.M."/>
            <person name="Sperisen C."/>
            <person name="Kredics L."/>
            <person name="Vagvoelgyi C."/>
            <person name="Patrignani A."/>
            <person name="Fitzpatrick D."/>
            <person name="Nagy I."/>
            <person name="Doyle S."/>
            <person name="Anderson J.B."/>
            <person name="Grigoriev I.V."/>
            <person name="Gueldener U."/>
            <person name="Muensterkoetter M."/>
            <person name="Nagy L.G."/>
        </authorList>
    </citation>
    <scope>NUCLEOTIDE SEQUENCE [LARGE SCALE GENOMIC DNA]</scope>
    <source>
        <strain evidence="2">28-4</strain>
    </source>
</reference>
<dbReference type="GO" id="GO:0007166">
    <property type="term" value="P:cell surface receptor signaling pathway"/>
    <property type="evidence" value="ECO:0007669"/>
    <property type="project" value="InterPro"/>
</dbReference>
<dbReference type="AlphaFoldDB" id="A0A2H3AXJ5"/>
<sequence length="298" mass="33682">MTRTSNLETWIHVAKLGVAAGELAPFPYIKGLCGCAVLVLEAIEESGKNNEDLLHLADSIQKTVDMVQSTVKEQGERSTLHFRNVCAELEVYLTDLHVQLNGTRRKSRGIKRFLKAKNVSDTIDSYRERVRAIKEDFIICTAIDSRLVISDIKDGLKTNTDALTTAIKTSQRHTLSNIDAHANSIYEEIRTWGISQSRRADKICADVQTLKERGSYKGFIRDVLPGDIYLKEQLIPSGPPKASSSFGRFDEYNAEVENSNAPKIVRVYRHHSNEKDMMKQFHIDVDRLINLKYACDIL</sequence>
<evidence type="ECO:0000313" key="1">
    <source>
        <dbReference type="EMBL" id="PBK63375.1"/>
    </source>
</evidence>
<keyword evidence="2" id="KW-1185">Reference proteome</keyword>
<gene>
    <name evidence="1" type="ORF">ARMSODRAFT_541336</name>
</gene>
<dbReference type="Proteomes" id="UP000218334">
    <property type="component" value="Unassembled WGS sequence"/>
</dbReference>
<proteinExistence type="predicted"/>
<evidence type="ECO:0008006" key="3">
    <source>
        <dbReference type="Google" id="ProtNLM"/>
    </source>
</evidence>
<dbReference type="InterPro" id="IPR059179">
    <property type="entry name" value="MLKL-like_MCAfunc"/>
</dbReference>
<dbReference type="CDD" id="cd21037">
    <property type="entry name" value="MLKL_NTD"/>
    <property type="match status" value="1"/>
</dbReference>
<protein>
    <recommendedName>
        <fullName evidence="3">Fungal N-terminal domain-containing protein</fullName>
    </recommendedName>
</protein>
<evidence type="ECO:0000313" key="2">
    <source>
        <dbReference type="Proteomes" id="UP000218334"/>
    </source>
</evidence>
<accession>A0A2H3AXJ5</accession>